<dbReference type="AlphaFoldDB" id="A0A7R9HCF6"/>
<sequence>MTTNTVVINIENKEERDDVYKQSGSRAKGLCRTDFCFNRPYDGASGFSCRAPMWDERQIWTELKYKARSRETLLRAGRLETGNKPNNVPVLNDNEKKVIMIMGIKTAEGYCVADNLPEGQEDLERAIEGTAVPSVEDEPPRVFLEEILFLLLKMTLPKYFLRRFCSFC</sequence>
<organism evidence="1">
    <name type="scientific">Timema poppense</name>
    <name type="common">Walking stick</name>
    <dbReference type="NCBI Taxonomy" id="170557"/>
    <lineage>
        <taxon>Eukaryota</taxon>
        <taxon>Metazoa</taxon>
        <taxon>Ecdysozoa</taxon>
        <taxon>Arthropoda</taxon>
        <taxon>Hexapoda</taxon>
        <taxon>Insecta</taxon>
        <taxon>Pterygota</taxon>
        <taxon>Neoptera</taxon>
        <taxon>Polyneoptera</taxon>
        <taxon>Phasmatodea</taxon>
        <taxon>Timematodea</taxon>
        <taxon>Timematoidea</taxon>
        <taxon>Timematidae</taxon>
        <taxon>Timema</taxon>
    </lineage>
</organism>
<protein>
    <submittedName>
        <fullName evidence="1">Uncharacterized protein</fullName>
    </submittedName>
</protein>
<accession>A0A7R9HCF6</accession>
<gene>
    <name evidence="1" type="ORF">TPSB3V08_LOCUS10627</name>
</gene>
<name>A0A7R9HCF6_TIMPO</name>
<reference evidence="1" key="1">
    <citation type="submission" date="2020-11" db="EMBL/GenBank/DDBJ databases">
        <authorList>
            <person name="Tran Van P."/>
        </authorList>
    </citation>
    <scope>NUCLEOTIDE SEQUENCE</scope>
</reference>
<proteinExistence type="predicted"/>
<evidence type="ECO:0000313" key="1">
    <source>
        <dbReference type="EMBL" id="CAD7415871.1"/>
    </source>
</evidence>
<dbReference type="EMBL" id="OD010003">
    <property type="protein sequence ID" value="CAD7415871.1"/>
    <property type="molecule type" value="Genomic_DNA"/>
</dbReference>